<protein>
    <submittedName>
        <fullName evidence="1">Uncharacterized protein</fullName>
    </submittedName>
</protein>
<dbReference type="OrthoDB" id="10020961at2759"/>
<reference evidence="1" key="1">
    <citation type="journal article" date="2022" name="Front. Genet.">
        <title>Chromosome-Scale Assembly of the Dendrobium nobile Genome Provides Insights Into the Molecular Mechanism of the Biosynthesis of the Medicinal Active Ingredient of Dendrobium.</title>
        <authorList>
            <person name="Xu Q."/>
            <person name="Niu S.-C."/>
            <person name="Li K.-L."/>
            <person name="Zheng P.-J."/>
            <person name="Zhang X.-J."/>
            <person name="Jia Y."/>
            <person name="Liu Y."/>
            <person name="Niu Y.-X."/>
            <person name="Yu L.-H."/>
            <person name="Chen D.-F."/>
            <person name="Zhang G.-Q."/>
        </authorList>
    </citation>
    <scope>NUCLEOTIDE SEQUENCE</scope>
    <source>
        <tissue evidence="1">Leaf</tissue>
    </source>
</reference>
<evidence type="ECO:0000313" key="1">
    <source>
        <dbReference type="EMBL" id="KAI0511050.1"/>
    </source>
</evidence>
<keyword evidence="2" id="KW-1185">Reference proteome</keyword>
<evidence type="ECO:0000313" key="2">
    <source>
        <dbReference type="Proteomes" id="UP000829196"/>
    </source>
</evidence>
<organism evidence="1 2">
    <name type="scientific">Dendrobium nobile</name>
    <name type="common">Orchid</name>
    <dbReference type="NCBI Taxonomy" id="94219"/>
    <lineage>
        <taxon>Eukaryota</taxon>
        <taxon>Viridiplantae</taxon>
        <taxon>Streptophyta</taxon>
        <taxon>Embryophyta</taxon>
        <taxon>Tracheophyta</taxon>
        <taxon>Spermatophyta</taxon>
        <taxon>Magnoliopsida</taxon>
        <taxon>Liliopsida</taxon>
        <taxon>Asparagales</taxon>
        <taxon>Orchidaceae</taxon>
        <taxon>Epidendroideae</taxon>
        <taxon>Malaxideae</taxon>
        <taxon>Dendrobiinae</taxon>
        <taxon>Dendrobium</taxon>
    </lineage>
</organism>
<dbReference type="AlphaFoldDB" id="A0A8T3BFJ4"/>
<name>A0A8T3BFJ4_DENNO</name>
<accession>A0A8T3BFJ4</accession>
<sequence>MPNPILAIFISRQQSHARELLSFSPYLFSDDIKLQSPTAIDGAATTSSRVDMSFFTYSSSENPAHSPPSSSPSQATELLIQIATHGENSGFEVLCLIISATDDLDPYPLAIQDSTRASPLLLNGRIIHVEGMRPNSGALRGGNLEEETCFEFRVLAQNYTETPGHPSSNFWNHDSGRLQGYMLSSPPSHSVFVVSKFKLTRDLFSGGDSSQWIH</sequence>
<dbReference type="EMBL" id="JAGYWB010000009">
    <property type="protein sequence ID" value="KAI0511050.1"/>
    <property type="molecule type" value="Genomic_DNA"/>
</dbReference>
<comment type="caution">
    <text evidence="1">The sequence shown here is derived from an EMBL/GenBank/DDBJ whole genome shotgun (WGS) entry which is preliminary data.</text>
</comment>
<dbReference type="Proteomes" id="UP000829196">
    <property type="component" value="Unassembled WGS sequence"/>
</dbReference>
<gene>
    <name evidence="1" type="ORF">KFK09_011668</name>
</gene>
<proteinExistence type="predicted"/>